<evidence type="ECO:0000256" key="1">
    <source>
        <dbReference type="ARBA" id="ARBA00004193"/>
    </source>
</evidence>
<evidence type="ECO:0000256" key="6">
    <source>
        <dbReference type="ARBA" id="ARBA00023288"/>
    </source>
</evidence>
<dbReference type="PANTHER" id="PTHR34296:SF2">
    <property type="entry name" value="ABC TRANSPORTER GUANOSINE-BINDING PROTEIN NUPN"/>
    <property type="match status" value="1"/>
</dbReference>
<dbReference type="Proteomes" id="UP000774570">
    <property type="component" value="Unassembled WGS sequence"/>
</dbReference>
<keyword evidence="4" id="KW-0732">Signal</keyword>
<accession>A0ABS7G2H3</accession>
<dbReference type="SUPFAM" id="SSF53822">
    <property type="entry name" value="Periplasmic binding protein-like I"/>
    <property type="match status" value="1"/>
</dbReference>
<dbReference type="InterPro" id="IPR028082">
    <property type="entry name" value="Peripla_BP_I"/>
</dbReference>
<comment type="subcellular location">
    <subcellularLocation>
        <location evidence="1">Cell membrane</location>
        <topology evidence="1">Lipid-anchor</topology>
    </subcellularLocation>
</comment>
<organism evidence="8 9">
    <name type="scientific">Actinomadura parmotrematis</name>
    <dbReference type="NCBI Taxonomy" id="2864039"/>
    <lineage>
        <taxon>Bacteria</taxon>
        <taxon>Bacillati</taxon>
        <taxon>Actinomycetota</taxon>
        <taxon>Actinomycetes</taxon>
        <taxon>Streptosporangiales</taxon>
        <taxon>Thermomonosporaceae</taxon>
        <taxon>Actinomadura</taxon>
    </lineage>
</organism>
<sequence>MPAGGWGTEGSALVRRALKISLVTVTGAALTLSASACGGKKADSGDGGDTKKTIKVGLAYDIGGRGDKSFNDAAYEGLQQAKKTLNVDVKDLEATKGESDNDKQQRLDLLASSGYNPVVAVGFAYAGPLGKVAAKYPNTKFAIVDDSSVKAANVTNLLFAANQGSYLVGAAAALKSKSGTVGFLGGVDTPLIKSFEAGYTAGAKKANPKIKVDVKYISRGTDFSGFSDPAKGKTIAEGQYDAGADVIYHAAGASGNGLFDAAIEKKKFAIGVDSDQYLTAKPAAQPYIVTSMLKRVDTAVFNFVEDASKGTTKAGEQTFDLKNDGIGYAVSNPEAIKDVQAKLDELKKQIIDGTITVPNS</sequence>
<dbReference type="InterPro" id="IPR050957">
    <property type="entry name" value="BMP_lipoprotein"/>
</dbReference>
<evidence type="ECO:0000256" key="2">
    <source>
        <dbReference type="ARBA" id="ARBA00008610"/>
    </source>
</evidence>
<evidence type="ECO:0000256" key="5">
    <source>
        <dbReference type="ARBA" id="ARBA00023136"/>
    </source>
</evidence>
<keyword evidence="6" id="KW-0449">Lipoprotein</keyword>
<keyword evidence="9" id="KW-1185">Reference proteome</keyword>
<proteinExistence type="inferred from homology"/>
<feature type="domain" description="ABC transporter substrate-binding protein PnrA-like" evidence="7">
    <location>
        <begin position="61"/>
        <end position="357"/>
    </location>
</feature>
<gene>
    <name evidence="8" type="ORF">K1Y72_31405</name>
</gene>
<reference evidence="8 9" key="1">
    <citation type="submission" date="2021-07" db="EMBL/GenBank/DDBJ databases">
        <title>Actinomadura sp. PM05-2 isolated from lichen.</title>
        <authorList>
            <person name="Somphong A."/>
            <person name="Phongsopitanun W."/>
            <person name="Tanasupawat S."/>
            <person name="Peongsungnone V."/>
        </authorList>
    </citation>
    <scope>NUCLEOTIDE SEQUENCE [LARGE SCALE GENOMIC DNA]</scope>
    <source>
        <strain evidence="8 9">PM05-2</strain>
    </source>
</reference>
<evidence type="ECO:0000256" key="3">
    <source>
        <dbReference type="ARBA" id="ARBA00022475"/>
    </source>
</evidence>
<comment type="similarity">
    <text evidence="2">Belongs to the BMP lipoprotein family.</text>
</comment>
<dbReference type="EMBL" id="JAIBOA010000028">
    <property type="protein sequence ID" value="MBW8486913.1"/>
    <property type="molecule type" value="Genomic_DNA"/>
</dbReference>
<evidence type="ECO:0000313" key="9">
    <source>
        <dbReference type="Proteomes" id="UP000774570"/>
    </source>
</evidence>
<dbReference type="Pfam" id="PF02608">
    <property type="entry name" value="Bmp"/>
    <property type="match status" value="1"/>
</dbReference>
<evidence type="ECO:0000313" key="8">
    <source>
        <dbReference type="EMBL" id="MBW8486913.1"/>
    </source>
</evidence>
<comment type="caution">
    <text evidence="8">The sequence shown here is derived from an EMBL/GenBank/DDBJ whole genome shotgun (WGS) entry which is preliminary data.</text>
</comment>
<keyword evidence="3" id="KW-1003">Cell membrane</keyword>
<dbReference type="Gene3D" id="3.40.50.2300">
    <property type="match status" value="2"/>
</dbReference>
<protein>
    <submittedName>
        <fullName evidence="8">BMP family ABC transporter substrate-binding protein</fullName>
    </submittedName>
</protein>
<evidence type="ECO:0000256" key="4">
    <source>
        <dbReference type="ARBA" id="ARBA00022729"/>
    </source>
</evidence>
<name>A0ABS7G2H3_9ACTN</name>
<dbReference type="InterPro" id="IPR003760">
    <property type="entry name" value="PnrA-like"/>
</dbReference>
<dbReference type="PANTHER" id="PTHR34296">
    <property type="entry name" value="TRANSCRIPTIONAL ACTIVATOR PROTEIN MED"/>
    <property type="match status" value="1"/>
</dbReference>
<dbReference type="CDD" id="cd06354">
    <property type="entry name" value="PBP1_PrnA-like"/>
    <property type="match status" value="1"/>
</dbReference>
<keyword evidence="5" id="KW-0472">Membrane</keyword>
<evidence type="ECO:0000259" key="7">
    <source>
        <dbReference type="Pfam" id="PF02608"/>
    </source>
</evidence>